<evidence type="ECO:0008006" key="4">
    <source>
        <dbReference type="Google" id="ProtNLM"/>
    </source>
</evidence>
<dbReference type="RefSeq" id="WP_110628980.1">
    <property type="nucleotide sequence ID" value="NZ_CP029788.1"/>
</dbReference>
<dbReference type="EMBL" id="CP029788">
    <property type="protein sequence ID" value="AWT44072.1"/>
    <property type="molecule type" value="Genomic_DNA"/>
</dbReference>
<dbReference type="Proteomes" id="UP000247634">
    <property type="component" value="Chromosome"/>
</dbReference>
<evidence type="ECO:0000313" key="3">
    <source>
        <dbReference type="Proteomes" id="UP000247634"/>
    </source>
</evidence>
<feature type="transmembrane region" description="Helical" evidence="1">
    <location>
        <begin position="66"/>
        <end position="85"/>
    </location>
</feature>
<keyword evidence="1" id="KW-0472">Membrane</keyword>
<dbReference type="AlphaFoldDB" id="A0A2U9P3K4"/>
<keyword evidence="3" id="KW-1185">Reference proteome</keyword>
<protein>
    <recommendedName>
        <fullName evidence="4">ABC transporter permease</fullName>
    </recommendedName>
</protein>
<keyword evidence="1" id="KW-0812">Transmembrane</keyword>
<evidence type="ECO:0000313" key="2">
    <source>
        <dbReference type="EMBL" id="AWT44072.1"/>
    </source>
</evidence>
<sequence>MTTAVLRLHRTALLVWTAFVAALLLWQVWLNTAGADETRRLTARCRGMLDYCDAFSYGEQMAWPGILLSHTCLAVAAYAGGALIGRELESGTAHLAWTQGVTPARWLAAKLAVPAVAVTLGGTALMLAFRAGWAANRDLMWDDWWTSYVFVDRGPALVAYGLCALAVGTLLALLMRRTLAALGAGLAVMLLLTVTLDRFRSELWPTVTRRSARAFDPPEGAWQLDGGHRGGRYVLTYHPESHFWALHLVETGVLLGVAALCTAGAFAVLRRRVG</sequence>
<dbReference type="KEGG" id="sact:DMT42_18290"/>
<feature type="transmembrane region" description="Helical" evidence="1">
    <location>
        <begin position="12"/>
        <end position="30"/>
    </location>
</feature>
<feature type="transmembrane region" description="Helical" evidence="1">
    <location>
        <begin position="153"/>
        <end position="174"/>
    </location>
</feature>
<feature type="transmembrane region" description="Helical" evidence="1">
    <location>
        <begin position="244"/>
        <end position="269"/>
    </location>
</feature>
<accession>A0A2U9P3K4</accession>
<dbReference type="OrthoDB" id="3579673at2"/>
<feature type="transmembrane region" description="Helical" evidence="1">
    <location>
        <begin position="179"/>
        <end position="196"/>
    </location>
</feature>
<gene>
    <name evidence="2" type="ORF">DMT42_18290</name>
</gene>
<proteinExistence type="predicted"/>
<keyword evidence="1" id="KW-1133">Transmembrane helix</keyword>
<reference evidence="2 3" key="1">
    <citation type="submission" date="2018-06" db="EMBL/GenBank/DDBJ databases">
        <title>The complete genome sequence of a nosiheptide producer Streptomyces actuosus ATCC 25421: deducing the ability of producing a new class III lantibiotics.</title>
        <authorList>
            <person name="Liu W."/>
            <person name="Sun F."/>
            <person name="Hu Y."/>
        </authorList>
    </citation>
    <scope>NUCLEOTIDE SEQUENCE [LARGE SCALE GENOMIC DNA]</scope>
    <source>
        <strain evidence="2 3">ATCC 25421</strain>
    </source>
</reference>
<organism evidence="2 3">
    <name type="scientific">Streptomyces actuosus</name>
    <dbReference type="NCBI Taxonomy" id="1885"/>
    <lineage>
        <taxon>Bacteria</taxon>
        <taxon>Bacillati</taxon>
        <taxon>Actinomycetota</taxon>
        <taxon>Actinomycetes</taxon>
        <taxon>Kitasatosporales</taxon>
        <taxon>Streptomycetaceae</taxon>
        <taxon>Streptomyces</taxon>
    </lineage>
</organism>
<evidence type="ECO:0000256" key="1">
    <source>
        <dbReference type="SAM" id="Phobius"/>
    </source>
</evidence>
<name>A0A2U9P3K4_STRAS</name>
<feature type="transmembrane region" description="Helical" evidence="1">
    <location>
        <begin position="106"/>
        <end position="133"/>
    </location>
</feature>